<dbReference type="InterPro" id="IPR017850">
    <property type="entry name" value="Alkaline_phosphatase_core_sf"/>
</dbReference>
<comment type="caution">
    <text evidence="5">The sequence shown here is derived from an EMBL/GenBank/DDBJ whole genome shotgun (WGS) entry which is preliminary data.</text>
</comment>
<feature type="signal peptide" evidence="3">
    <location>
        <begin position="1"/>
        <end position="19"/>
    </location>
</feature>
<gene>
    <name evidence="5" type="ORF">SAMN05444410_10597</name>
</gene>
<dbReference type="SUPFAM" id="SSF53649">
    <property type="entry name" value="Alkaline phosphatase-like"/>
    <property type="match status" value="1"/>
</dbReference>
<dbReference type="InterPro" id="IPR032506">
    <property type="entry name" value="SGSH_C"/>
</dbReference>
<dbReference type="PANTHER" id="PTHR43108">
    <property type="entry name" value="N-ACETYLGLUCOSAMINE-6-SULFATASE FAMILY MEMBER"/>
    <property type="match status" value="1"/>
</dbReference>
<dbReference type="PROSITE" id="PS00523">
    <property type="entry name" value="SULFATASE_1"/>
    <property type="match status" value="1"/>
</dbReference>
<keyword evidence="3" id="KW-0732">Signal</keyword>
<sequence>MIRSILVLSSLLCCLTLTAQQNKKAPNILIIFSDDHAYQAISAYGSKLMQTPNIDRIAREGAIFQNACVTNSLCAPSRATLLTGKYSHINGLKVNNISNPFDIRQEVFSRLLKQKNYQTSWIGKWHLQTLPGDAFDYWQVPPDQGQYYNPDFIGPKNDTVRLKGYITDVITQLSFDWLDHRDTSKPFCMVIGEKATHRSWLPDIQDLGAFDDKQFPLPANFYDDYKGRLAAKNQDMTVDKTMLLDYDLKVHANYSERGMYGRMTPEQRNAFKAYYDKVSKDFDERQYKGKALVEWKYQHYMRDYLSTARSLDRNIGKILDYLDKNGLTQNTVVIYASDQGFYLGEHGWFDKRFMYEESMKTPLVMRYPGVIKPGTSVNDMIVNIDFAPTILNIAGVTAPASIQGNSFLPLLQTGNSKDWRKAAYYHYYEYPEPHRVSPHFGIRTLQYKLIRFYGPADAWELYDLKKDPAEMKNLYTEKKNSRLVASLKQQLKDLINQYHDDEAMKIFEQEVKD</sequence>
<accession>A0A8X8LD88</accession>
<dbReference type="CDD" id="cd16031">
    <property type="entry name" value="G6S_like"/>
    <property type="match status" value="1"/>
</dbReference>
<keyword evidence="6" id="KW-1185">Reference proteome</keyword>
<evidence type="ECO:0000256" key="1">
    <source>
        <dbReference type="ARBA" id="ARBA00008779"/>
    </source>
</evidence>
<proteinExistence type="inferred from homology"/>
<comment type="similarity">
    <text evidence="1">Belongs to the sulfatase family.</text>
</comment>
<evidence type="ECO:0000313" key="6">
    <source>
        <dbReference type="Proteomes" id="UP000198711"/>
    </source>
</evidence>
<evidence type="ECO:0000313" key="5">
    <source>
        <dbReference type="EMBL" id="SDW72346.1"/>
    </source>
</evidence>
<keyword evidence="2" id="KW-0378">Hydrolase</keyword>
<dbReference type="Pfam" id="PF16347">
    <property type="entry name" value="SGSH_C"/>
    <property type="match status" value="1"/>
</dbReference>
<feature type="chain" id="PRO_5036451584" evidence="3">
    <location>
        <begin position="20"/>
        <end position="513"/>
    </location>
</feature>
<dbReference type="RefSeq" id="WP_092723362.1">
    <property type="nucleotide sequence ID" value="NZ_FNNO01000005.1"/>
</dbReference>
<dbReference type="Proteomes" id="UP000198711">
    <property type="component" value="Unassembled WGS sequence"/>
</dbReference>
<dbReference type="PANTHER" id="PTHR43108:SF6">
    <property type="entry name" value="N-SULPHOGLUCOSAMINE SULPHOHYDROLASE"/>
    <property type="match status" value="1"/>
</dbReference>
<evidence type="ECO:0000256" key="3">
    <source>
        <dbReference type="SAM" id="SignalP"/>
    </source>
</evidence>
<dbReference type="Gene3D" id="3.40.720.10">
    <property type="entry name" value="Alkaline Phosphatase, subunit A"/>
    <property type="match status" value="1"/>
</dbReference>
<organism evidence="5 6">
    <name type="scientific">Hydrobacter penzbergensis</name>
    <dbReference type="NCBI Taxonomy" id="1235997"/>
    <lineage>
        <taxon>Bacteria</taxon>
        <taxon>Pseudomonadati</taxon>
        <taxon>Bacteroidota</taxon>
        <taxon>Chitinophagia</taxon>
        <taxon>Chitinophagales</taxon>
        <taxon>Chitinophagaceae</taxon>
        <taxon>Hydrobacter</taxon>
    </lineage>
</organism>
<feature type="domain" description="N-sulphoglucosamine sulphohydrolase C-terminal" evidence="4">
    <location>
        <begin position="344"/>
        <end position="496"/>
    </location>
</feature>
<evidence type="ECO:0000259" key="4">
    <source>
        <dbReference type="Pfam" id="PF16347"/>
    </source>
</evidence>
<reference evidence="5 6" key="1">
    <citation type="submission" date="2016-10" db="EMBL/GenBank/DDBJ databases">
        <authorList>
            <person name="Varghese N."/>
            <person name="Submissions S."/>
        </authorList>
    </citation>
    <scope>NUCLEOTIDE SEQUENCE [LARGE SCALE GENOMIC DNA]</scope>
    <source>
        <strain evidence="5 6">DSM 25353</strain>
    </source>
</reference>
<dbReference type="InterPro" id="IPR024607">
    <property type="entry name" value="Sulfatase_CS"/>
</dbReference>
<dbReference type="AlphaFoldDB" id="A0A8X8LD88"/>
<evidence type="ECO:0000256" key="2">
    <source>
        <dbReference type="ARBA" id="ARBA00022801"/>
    </source>
</evidence>
<dbReference type="EMBL" id="FNNO01000005">
    <property type="protein sequence ID" value="SDW72346.1"/>
    <property type="molecule type" value="Genomic_DNA"/>
</dbReference>
<dbReference type="GO" id="GO:0016787">
    <property type="term" value="F:hydrolase activity"/>
    <property type="evidence" value="ECO:0007669"/>
    <property type="project" value="UniProtKB-KW"/>
</dbReference>
<protein>
    <submittedName>
        <fullName evidence="5">Arylsulfatase A</fullName>
    </submittedName>
</protein>
<name>A0A8X8LD88_9BACT</name>